<dbReference type="PROSITE" id="PS50975">
    <property type="entry name" value="ATP_GRASP"/>
    <property type="match status" value="1"/>
</dbReference>
<evidence type="ECO:0000259" key="5">
    <source>
        <dbReference type="PROSITE" id="PS50975"/>
    </source>
</evidence>
<dbReference type="SUPFAM" id="SSF56059">
    <property type="entry name" value="Glutathione synthetase ATP-binding domain-like"/>
    <property type="match status" value="1"/>
</dbReference>
<dbReference type="Gene3D" id="3.30.470.20">
    <property type="entry name" value="ATP-grasp fold, B domain"/>
    <property type="match status" value="1"/>
</dbReference>
<organism evidence="6 7">
    <name type="scientific">Vibrio fortis</name>
    <dbReference type="NCBI Taxonomy" id="212667"/>
    <lineage>
        <taxon>Bacteria</taxon>
        <taxon>Pseudomonadati</taxon>
        <taxon>Pseudomonadota</taxon>
        <taxon>Gammaproteobacteria</taxon>
        <taxon>Vibrionales</taxon>
        <taxon>Vibrionaceae</taxon>
        <taxon>Vibrio</taxon>
    </lineage>
</organism>
<dbReference type="Pfam" id="PF07478">
    <property type="entry name" value="Dala_Dala_lig_C"/>
    <property type="match status" value="1"/>
</dbReference>
<dbReference type="GO" id="GO:0005524">
    <property type="term" value="F:ATP binding"/>
    <property type="evidence" value="ECO:0007669"/>
    <property type="project" value="UniProtKB-UniRule"/>
</dbReference>
<dbReference type="OrthoDB" id="9803907at2"/>
<dbReference type="GO" id="GO:0046872">
    <property type="term" value="F:metal ion binding"/>
    <property type="evidence" value="ECO:0007669"/>
    <property type="project" value="InterPro"/>
</dbReference>
<keyword evidence="2 4" id="KW-0547">Nucleotide-binding</keyword>
<dbReference type="PANTHER" id="PTHR43585:SF2">
    <property type="entry name" value="ATP-GRASP ENZYME FSQD"/>
    <property type="match status" value="1"/>
</dbReference>
<gene>
    <name evidence="6" type="ORF">VFDL14_00405</name>
</gene>
<dbReference type="PANTHER" id="PTHR43585">
    <property type="entry name" value="FUMIPYRROLE BIOSYNTHESIS PROTEIN C"/>
    <property type="match status" value="1"/>
</dbReference>
<keyword evidence="1 6" id="KW-0436">Ligase</keyword>
<evidence type="ECO:0000256" key="2">
    <source>
        <dbReference type="ARBA" id="ARBA00022741"/>
    </source>
</evidence>
<evidence type="ECO:0000313" key="6">
    <source>
        <dbReference type="EMBL" id="KDN28770.1"/>
    </source>
</evidence>
<keyword evidence="3 4" id="KW-0067">ATP-binding</keyword>
<comment type="caution">
    <text evidence="6">The sequence shown here is derived from an EMBL/GenBank/DDBJ whole genome shotgun (WGS) entry which is preliminary data.</text>
</comment>
<accession>A0A066UNZ1</accession>
<reference evidence="6 7" key="1">
    <citation type="submission" date="2014-02" db="EMBL/GenBank/DDBJ databases">
        <title>Vibrio fortis Dalian14 Genome Sequencing.</title>
        <authorList>
            <person name="Wang Y."/>
            <person name="Song L."/>
            <person name="Liu G."/>
            <person name="Ding J."/>
        </authorList>
    </citation>
    <scope>NUCLEOTIDE SEQUENCE [LARGE SCALE GENOMIC DNA]</scope>
    <source>
        <strain evidence="6 7">Dalian14</strain>
    </source>
</reference>
<dbReference type="GO" id="GO:0008716">
    <property type="term" value="F:D-alanine-D-alanine ligase activity"/>
    <property type="evidence" value="ECO:0007669"/>
    <property type="project" value="InterPro"/>
</dbReference>
<proteinExistence type="predicted"/>
<dbReference type="RefSeq" id="WP_032550983.1">
    <property type="nucleotide sequence ID" value="NZ_JFFR01000014.1"/>
</dbReference>
<dbReference type="InterPro" id="IPR052032">
    <property type="entry name" value="ATP-dep_AA_Ligase"/>
</dbReference>
<name>A0A066UNZ1_9VIBR</name>
<evidence type="ECO:0000256" key="1">
    <source>
        <dbReference type="ARBA" id="ARBA00022598"/>
    </source>
</evidence>
<protein>
    <submittedName>
        <fullName evidence="6">Carboxylate--amine ligase</fullName>
    </submittedName>
</protein>
<dbReference type="Proteomes" id="UP000027219">
    <property type="component" value="Unassembled WGS sequence"/>
</dbReference>
<keyword evidence="7" id="KW-1185">Reference proteome</keyword>
<sequence>MKSTIIIVSHVVNDAVIHGFVPTAKAMGLRVILITDHKLSHLRVSNDDERFSPDAILECDVFNPLELIETITEENIKPSAVFSNSDHLQTSTAICAQFFGLPAKDWTVTLQAKNKHLTRQVLNEKSLPNVQSELLYRDTDSAFDFTFPVVAKPKEGVASIDVQRCNSKSELESYCERFWQKHPTSPILVEDFLQGPLITLETLGDGESLTALGGFDVELSEPPFFIETAATWNGGNSTQFKNECVRQLQVFGVGFGVCHSEFIITKLGPVLVEINYRSIGDGREFLLDNLSGGKWFSTILSLHLGSKLDPSFQISGSANVHYVVAKQSGVIEGTSTSFIHQDGDVVTQQQVLKHPGETFLQSFSNKDYLARISIASPSGQSLDAALQRTISRFNLTSNSEVNA</sequence>
<evidence type="ECO:0000256" key="3">
    <source>
        <dbReference type="ARBA" id="ARBA00022840"/>
    </source>
</evidence>
<dbReference type="AlphaFoldDB" id="A0A066UNZ1"/>
<dbReference type="EMBL" id="JFFR01000014">
    <property type="protein sequence ID" value="KDN28770.1"/>
    <property type="molecule type" value="Genomic_DNA"/>
</dbReference>
<dbReference type="InterPro" id="IPR011095">
    <property type="entry name" value="Dala_Dala_lig_C"/>
</dbReference>
<evidence type="ECO:0000256" key="4">
    <source>
        <dbReference type="PROSITE-ProRule" id="PRU00409"/>
    </source>
</evidence>
<evidence type="ECO:0000313" key="7">
    <source>
        <dbReference type="Proteomes" id="UP000027219"/>
    </source>
</evidence>
<dbReference type="STRING" id="212667.VFDL14_00405"/>
<feature type="domain" description="ATP-grasp" evidence="5">
    <location>
        <begin position="119"/>
        <end position="304"/>
    </location>
</feature>
<dbReference type="InterPro" id="IPR011761">
    <property type="entry name" value="ATP-grasp"/>
</dbReference>